<dbReference type="GO" id="GO:0000712">
    <property type="term" value="P:resolution of meiotic recombination intermediates"/>
    <property type="evidence" value="ECO:0007669"/>
    <property type="project" value="TreeGrafter"/>
</dbReference>
<protein>
    <recommendedName>
        <fullName evidence="6">CENP-T/Histone H4 histone fold domain-containing protein</fullName>
    </recommendedName>
</protein>
<keyword evidence="4" id="KW-0539">Nucleus</keyword>
<dbReference type="Gene3D" id="1.10.20.10">
    <property type="entry name" value="Histone, subunit A"/>
    <property type="match status" value="1"/>
</dbReference>
<dbReference type="PANTHER" id="PTHR22980:SF5">
    <property type="entry name" value="CENP-T_HISTONE H4 HISTONE FOLD DOMAIN-CONTAINING PROTEIN"/>
    <property type="match status" value="1"/>
</dbReference>
<accession>A0A1S8BMM7</accession>
<proteinExistence type="predicted"/>
<dbReference type="Pfam" id="PF15511">
    <property type="entry name" value="CENP-T_C"/>
    <property type="match status" value="1"/>
</dbReference>
<dbReference type="OrthoDB" id="10071681at2759"/>
<feature type="region of interest" description="Disordered" evidence="5">
    <location>
        <begin position="105"/>
        <end position="179"/>
    </location>
</feature>
<evidence type="ECO:0000256" key="3">
    <source>
        <dbReference type="ARBA" id="ARBA00022454"/>
    </source>
</evidence>
<dbReference type="EMBL" id="MSZU01000074">
    <property type="protein sequence ID" value="OMP88761.1"/>
    <property type="molecule type" value="Genomic_DNA"/>
</dbReference>
<evidence type="ECO:0000256" key="4">
    <source>
        <dbReference type="ARBA" id="ARBA00023242"/>
    </source>
</evidence>
<evidence type="ECO:0000313" key="7">
    <source>
        <dbReference type="EMBL" id="OMP88761.1"/>
    </source>
</evidence>
<evidence type="ECO:0000256" key="2">
    <source>
        <dbReference type="ARBA" id="ARBA00004286"/>
    </source>
</evidence>
<organism evidence="7 8">
    <name type="scientific">Diplodia seriata</name>
    <dbReference type="NCBI Taxonomy" id="420778"/>
    <lineage>
        <taxon>Eukaryota</taxon>
        <taxon>Fungi</taxon>
        <taxon>Dikarya</taxon>
        <taxon>Ascomycota</taxon>
        <taxon>Pezizomycotina</taxon>
        <taxon>Dothideomycetes</taxon>
        <taxon>Dothideomycetes incertae sedis</taxon>
        <taxon>Botryosphaeriales</taxon>
        <taxon>Botryosphaeriaceae</taxon>
        <taxon>Diplodia</taxon>
    </lineage>
</organism>
<feature type="compositionally biased region" description="Acidic residues" evidence="5">
    <location>
        <begin position="356"/>
        <end position="402"/>
    </location>
</feature>
<reference evidence="7 8" key="1">
    <citation type="submission" date="2017-01" db="EMBL/GenBank/DDBJ databases">
        <title>Draft genome sequence of Diplodia seriata F98.1, a fungal species involved in grapevine trunk diseases.</title>
        <authorList>
            <person name="Robert-Siegwald G."/>
            <person name="Vallet J."/>
            <person name="Abou-Mansour E."/>
            <person name="Xu J."/>
            <person name="Rey P."/>
            <person name="Bertsch C."/>
            <person name="Rego C."/>
            <person name="Larignon P."/>
            <person name="Fontaine F."/>
            <person name="Lebrun M.-H."/>
        </authorList>
    </citation>
    <scope>NUCLEOTIDE SEQUENCE [LARGE SCALE GENOMIC DNA]</scope>
    <source>
        <strain evidence="7 8">F98.1</strain>
    </source>
</reference>
<feature type="region of interest" description="Disordered" evidence="5">
    <location>
        <begin position="1"/>
        <end position="92"/>
    </location>
</feature>
<dbReference type="InterPro" id="IPR035425">
    <property type="entry name" value="CENP-T/H4_C"/>
</dbReference>
<dbReference type="PANTHER" id="PTHR22980">
    <property type="entry name" value="CORTISTATIN"/>
    <property type="match status" value="1"/>
</dbReference>
<feature type="domain" description="CENP-T/Histone H4 histone fold" evidence="6">
    <location>
        <begin position="439"/>
        <end position="544"/>
    </location>
</feature>
<evidence type="ECO:0000259" key="6">
    <source>
        <dbReference type="Pfam" id="PF15511"/>
    </source>
</evidence>
<dbReference type="SUPFAM" id="SSF47113">
    <property type="entry name" value="Histone-fold"/>
    <property type="match status" value="1"/>
</dbReference>
<comment type="caution">
    <text evidence="7">The sequence shown here is derived from an EMBL/GenBank/DDBJ whole genome shotgun (WGS) entry which is preliminary data.</text>
</comment>
<evidence type="ECO:0000313" key="8">
    <source>
        <dbReference type="Proteomes" id="UP000190776"/>
    </source>
</evidence>
<name>A0A1S8BMM7_9PEZI</name>
<dbReference type="FunFam" id="1.10.20.10:FF:000105">
    <property type="entry name" value="Inner kinetochore subunit cnp20"/>
    <property type="match status" value="1"/>
</dbReference>
<dbReference type="Proteomes" id="UP000190776">
    <property type="component" value="Unassembled WGS sequence"/>
</dbReference>
<feature type="compositionally biased region" description="Basic and acidic residues" evidence="5">
    <location>
        <begin position="121"/>
        <end position="132"/>
    </location>
</feature>
<keyword evidence="3" id="KW-0158">Chromosome</keyword>
<feature type="compositionally biased region" description="Basic residues" evidence="5">
    <location>
        <begin position="423"/>
        <end position="438"/>
    </location>
</feature>
<dbReference type="AlphaFoldDB" id="A0A1S8BMM7"/>
<sequence>MAEPPPKRARTTPSKSGDNDLPASEGATNNATPYADLRALAHALNQPQTRTPLRAASAGPSRTPASQQTRTPRANNNVRQFPVGRRLVGPPTTPHAIRALQARRDAALAASGGRRNRRRSGVQERDTPRDILRALSRRLAPITQPIEPSPDARQTNVRPKLEDDDFDEGPDLPRPRLSMPLHEYEDDSFHEAPPRLSMALEDMDTTMHSVEGGRRAFSEDPRPGLSMARLRLSERFGDDMDVLSEDAAEVYDATVGPLVFDGDAEDVLDEMTNRFGEDDTTQELRAMLASRRRSRVSDIDQPAGADLDDEPTFRFRMPGSRDPSLLLPQPEEEGDTEDAEGEDDDLDVPDAQPVAYDEDVDEQNVPDDMDEPADALPVADEEGDYETDPDADQDMEIDEGEQASEAQLRQSSTRRSVSPSSNPKKRAATRRKSLKVSRHGTPYPSLPSSVTKRLATSFARSHAGPTTKLSKDTMDAISQASDWFFEQVGEDLASYAEHAGRRTIEEADIVALMSRQRQINASTTPFSLAQKFLPRELLQDIRMPRATPKSKWSTARKRSRMEMETIDEEAEE</sequence>
<feature type="region of interest" description="Disordered" evidence="5">
    <location>
        <begin position="544"/>
        <end position="572"/>
    </location>
</feature>
<evidence type="ECO:0000256" key="5">
    <source>
        <dbReference type="SAM" id="MobiDB-lite"/>
    </source>
</evidence>
<dbReference type="InterPro" id="IPR009072">
    <property type="entry name" value="Histone-fold"/>
</dbReference>
<dbReference type="GO" id="GO:0046982">
    <property type="term" value="F:protein heterodimerization activity"/>
    <property type="evidence" value="ECO:0007669"/>
    <property type="project" value="InterPro"/>
</dbReference>
<feature type="region of interest" description="Disordered" evidence="5">
    <location>
        <begin position="289"/>
        <end position="450"/>
    </location>
</feature>
<dbReference type="GO" id="GO:0071821">
    <property type="term" value="C:FANCM-MHF complex"/>
    <property type="evidence" value="ECO:0007669"/>
    <property type="project" value="TreeGrafter"/>
</dbReference>
<evidence type="ECO:0000256" key="1">
    <source>
        <dbReference type="ARBA" id="ARBA00004123"/>
    </source>
</evidence>
<dbReference type="CDD" id="cd22920">
    <property type="entry name" value="HFD_CENP-T"/>
    <property type="match status" value="1"/>
</dbReference>
<dbReference type="GO" id="GO:0005694">
    <property type="term" value="C:chromosome"/>
    <property type="evidence" value="ECO:0007669"/>
    <property type="project" value="UniProtKB-SubCell"/>
</dbReference>
<gene>
    <name evidence="7" type="ORF">BK809_0005482</name>
</gene>
<comment type="subcellular location">
    <subcellularLocation>
        <location evidence="2">Chromosome</location>
    </subcellularLocation>
    <subcellularLocation>
        <location evidence="1">Nucleus</location>
    </subcellularLocation>
</comment>
<feature type="compositionally biased region" description="Polar residues" evidence="5">
    <location>
        <begin position="63"/>
        <end position="79"/>
    </location>
</feature>
<dbReference type="GO" id="GO:0003682">
    <property type="term" value="F:chromatin binding"/>
    <property type="evidence" value="ECO:0007669"/>
    <property type="project" value="TreeGrafter"/>
</dbReference>
<dbReference type="STRING" id="420778.A0A1S8BMM7"/>
<dbReference type="GO" id="GO:0031297">
    <property type="term" value="P:replication fork processing"/>
    <property type="evidence" value="ECO:0007669"/>
    <property type="project" value="TreeGrafter"/>
</dbReference>
<feature type="compositionally biased region" description="Acidic residues" evidence="5">
    <location>
        <begin position="330"/>
        <end position="348"/>
    </location>
</feature>
<feature type="compositionally biased region" description="Low complexity" evidence="5">
    <location>
        <begin position="409"/>
        <end position="421"/>
    </location>
</feature>